<dbReference type="InterPro" id="IPR036465">
    <property type="entry name" value="vWFA_dom_sf"/>
</dbReference>
<feature type="domain" description="VWFA" evidence="1">
    <location>
        <begin position="183"/>
        <end position="281"/>
    </location>
</feature>
<keyword evidence="3" id="KW-1185">Reference proteome</keyword>
<dbReference type="SUPFAM" id="SSF53300">
    <property type="entry name" value="vWA-like"/>
    <property type="match status" value="1"/>
</dbReference>
<dbReference type="RefSeq" id="WP_073209852.1">
    <property type="nucleotide sequence ID" value="NZ_FRCL01000010.1"/>
</dbReference>
<organism evidence="2 3">
    <name type="scientific">Flavobacterium xinjiangense</name>
    <dbReference type="NCBI Taxonomy" id="178356"/>
    <lineage>
        <taxon>Bacteria</taxon>
        <taxon>Pseudomonadati</taxon>
        <taxon>Bacteroidota</taxon>
        <taxon>Flavobacteriia</taxon>
        <taxon>Flavobacteriales</taxon>
        <taxon>Flavobacteriaceae</taxon>
        <taxon>Flavobacterium</taxon>
    </lineage>
</organism>
<dbReference type="CDD" id="cd00198">
    <property type="entry name" value="vWFA"/>
    <property type="match status" value="1"/>
</dbReference>
<evidence type="ECO:0000313" key="2">
    <source>
        <dbReference type="EMBL" id="SHM99168.1"/>
    </source>
</evidence>
<accession>A0A1M7N6J0</accession>
<dbReference type="STRING" id="178356.SAMN05216269_11034"/>
<proteinExistence type="predicted"/>
<reference evidence="3" key="1">
    <citation type="submission" date="2016-11" db="EMBL/GenBank/DDBJ databases">
        <authorList>
            <person name="Varghese N."/>
            <person name="Submissions S."/>
        </authorList>
    </citation>
    <scope>NUCLEOTIDE SEQUENCE [LARGE SCALE GENOMIC DNA]</scope>
    <source>
        <strain evidence="3">CGMCC 1.2749</strain>
    </source>
</reference>
<dbReference type="Pfam" id="PF13519">
    <property type="entry name" value="VWA_2"/>
    <property type="match status" value="1"/>
</dbReference>
<dbReference type="EMBL" id="FRCL01000010">
    <property type="protein sequence ID" value="SHM99168.1"/>
    <property type="molecule type" value="Genomic_DNA"/>
</dbReference>
<dbReference type="InterPro" id="IPR002035">
    <property type="entry name" value="VWF_A"/>
</dbReference>
<dbReference type="Gene3D" id="3.40.50.410">
    <property type="entry name" value="von Willebrand factor, type A domain"/>
    <property type="match status" value="1"/>
</dbReference>
<evidence type="ECO:0000313" key="3">
    <source>
        <dbReference type="Proteomes" id="UP000184092"/>
    </source>
</evidence>
<evidence type="ECO:0000259" key="1">
    <source>
        <dbReference type="Pfam" id="PF13519"/>
    </source>
</evidence>
<name>A0A1M7N6J0_9FLAO</name>
<gene>
    <name evidence="2" type="ORF">SAMN05216269_11034</name>
</gene>
<dbReference type="OrthoDB" id="9766740at2"/>
<dbReference type="AlphaFoldDB" id="A0A1M7N6J0"/>
<protein>
    <recommendedName>
        <fullName evidence="1">VWFA domain-containing protein</fullName>
    </recommendedName>
</protein>
<dbReference type="Proteomes" id="UP000184092">
    <property type="component" value="Unassembled WGS sequence"/>
</dbReference>
<sequence length="372" mass="42843">MKNDNKKGFYFKQYEAPFQSPFDKLFGIFKELITHTSGDFDEAIDWLRELDKEYKLTDEHYTIDDFIEDLKKKGYIRDELKEDGTSGIIITSKTERAIRQQALDNIFGNLKRSGSGNHKTKHSGNGDEHTGEFREFHFGDGLERISLTESLRNAQINNGVESFMLTENDLVVEETQFKSQMSTVLMIDISHSMILYGEDRITPAKKVAMALAELITTRYPKDTLDILVFGNDAWTIAIKDLPYLKVGPFHTNTVAGLQLAMDILRRKRNTNKQIFMITDGKPSCVREKDGSYYMNSNGLDEYIVDKCYSQAQQARKLHIPITTFMIANDPYLQQFVNRFTEANQGKAFYTGLKGLGEMIFEDYETNRKKRIK</sequence>